<dbReference type="PROSITE" id="PS51471">
    <property type="entry name" value="FE2OG_OXY"/>
    <property type="match status" value="1"/>
</dbReference>
<keyword evidence="7 8" id="KW-0040">ANK repeat</keyword>
<organism evidence="10 11">
    <name type="scientific">Polarella glacialis</name>
    <name type="common">Dinoflagellate</name>
    <dbReference type="NCBI Taxonomy" id="89957"/>
    <lineage>
        <taxon>Eukaryota</taxon>
        <taxon>Sar</taxon>
        <taxon>Alveolata</taxon>
        <taxon>Dinophyceae</taxon>
        <taxon>Suessiales</taxon>
        <taxon>Suessiaceae</taxon>
        <taxon>Polarella</taxon>
    </lineage>
</organism>
<comment type="caution">
    <text evidence="10">The sequence shown here is derived from an EMBL/GenBank/DDBJ whole genome shotgun (WGS) entry which is preliminary data.</text>
</comment>
<feature type="non-terminal residue" evidence="10">
    <location>
        <position position="1"/>
    </location>
</feature>
<dbReference type="PROSITE" id="PS50088">
    <property type="entry name" value="ANK_REPEAT"/>
    <property type="match status" value="1"/>
</dbReference>
<name>A0A813LFL2_POLGL</name>
<keyword evidence="3" id="KW-0677">Repeat</keyword>
<feature type="repeat" description="ANK" evidence="8">
    <location>
        <begin position="393"/>
        <end position="425"/>
    </location>
</feature>
<dbReference type="InterPro" id="IPR029045">
    <property type="entry name" value="ClpP/crotonase-like_dom_sf"/>
</dbReference>
<dbReference type="SMART" id="SM00245">
    <property type="entry name" value="TSPc"/>
    <property type="match status" value="1"/>
</dbReference>
<dbReference type="SUPFAM" id="SSF52096">
    <property type="entry name" value="ClpP/crotonase"/>
    <property type="match status" value="1"/>
</dbReference>
<sequence length="1008" mass="111887">RASSGPLIEFLKRWDICRSEASNVSHRRQILNYIAHDGDPKRQLEGLKLDKDGMPELDKMQIPKLKDGASELVDIDAPLRITGEKEFAHESMLFKQLRGKFDDLNMTVRLSILTKIGVPRRLQQCSVADAAHRGVTLMQLRSLLRKAQIQGHEKLNIWEFRKQAISPFTHDLACSYMEAVSIGPQVPTYYADFYNGSTFQSLMNSIEWFAEAMCLSDRTVLWLDFLALSEADRNETVLGQGQTECRGLLIHLESDRLTMCRAWRMYALQLASQLGQDVYLACSSGVLACNRPFPEGSRVFGYFRASIARILSTVRVQEMQASKEADYAMILQAFGETETSRKEVFRQFNNRLARYGAGAVLRAAALAGNIEEIGDICRTPGLSVTSSALKGGADETALHLAAAGGHLEAIRALLAAGMDANAEDGMCERPLHYAALCGQAEAARLLLASRADPQCESCFGETPLQVAEQRVAAFLQVCSTEDCSAEVLEVLREEMSSPRLPQRGAPVLVGSVSADSFPQLSNFLGSNHPFRLNELSLGIPSLNISAPGAGDADVKDSLGYLKIITFNGPEVLGPVKSALRDFPEIGGLVVDLRDNRGGRLREARLASLEIAKALEALQPRQQQNPQAATLGLLVTSNTASASELMVTQLRGQGLQSSALVISCGEDPPSTRTYGKSEEQEAIDLSDGGALLLTTSRWGPEGFKDDSSDFPSASGCARCRCFWAEAVVKMEQHAVTRWDVEGRLLRLRAFAYALRLQQLFYFEKGFGSWLVEQAEGYWSFWETDPARPRASFRNAHTVEVTHEELAERIWRRVGKLVQPSVHLAEGDPRLEVDIEGDWVPYAMNPNMLLSRYLEGGHFSPHTDGTTVVDFNRRTFYSCVLFLNSSPWGGHTRIYADAQMQQELRKDEQGRLTGDPDLVLATVAPQPGRMLVFYHRLMHEGVPASEKYIIRTDVLYRRTPERCTAPEDVEAFRMYEEAQLLAETGQCDAAANLFRRAFKLSAALKEVYKM</sequence>
<dbReference type="InterPro" id="IPR044862">
    <property type="entry name" value="Pro_4_hyd_alph_FE2OG_OXY"/>
</dbReference>
<dbReference type="PANTHER" id="PTHR24173:SF74">
    <property type="entry name" value="ANKYRIN REPEAT DOMAIN-CONTAINING PROTEIN 16"/>
    <property type="match status" value="1"/>
</dbReference>
<dbReference type="GO" id="GO:0031418">
    <property type="term" value="F:L-ascorbic acid binding"/>
    <property type="evidence" value="ECO:0007669"/>
    <property type="project" value="InterPro"/>
</dbReference>
<dbReference type="EMBL" id="CAJNNW010034896">
    <property type="protein sequence ID" value="CAE8724490.1"/>
    <property type="molecule type" value="Genomic_DNA"/>
</dbReference>
<dbReference type="GO" id="GO:0005506">
    <property type="term" value="F:iron ion binding"/>
    <property type="evidence" value="ECO:0007669"/>
    <property type="project" value="InterPro"/>
</dbReference>
<evidence type="ECO:0000256" key="7">
    <source>
        <dbReference type="ARBA" id="ARBA00023043"/>
    </source>
</evidence>
<dbReference type="Proteomes" id="UP000626109">
    <property type="component" value="Unassembled WGS sequence"/>
</dbReference>
<dbReference type="GO" id="GO:0051213">
    <property type="term" value="F:dioxygenase activity"/>
    <property type="evidence" value="ECO:0007669"/>
    <property type="project" value="UniProtKB-KW"/>
</dbReference>
<dbReference type="InterPro" id="IPR002110">
    <property type="entry name" value="Ankyrin_rpt"/>
</dbReference>
<dbReference type="Gene3D" id="1.25.40.20">
    <property type="entry name" value="Ankyrin repeat-containing domain"/>
    <property type="match status" value="1"/>
</dbReference>
<dbReference type="Pfam" id="PF12796">
    <property type="entry name" value="Ank_2"/>
    <property type="match status" value="1"/>
</dbReference>
<evidence type="ECO:0000256" key="3">
    <source>
        <dbReference type="ARBA" id="ARBA00022737"/>
    </source>
</evidence>
<dbReference type="PANTHER" id="PTHR24173">
    <property type="entry name" value="ANKYRIN REPEAT CONTAINING"/>
    <property type="match status" value="1"/>
</dbReference>
<dbReference type="PROSITE" id="PS50297">
    <property type="entry name" value="ANK_REP_REGION"/>
    <property type="match status" value="1"/>
</dbReference>
<dbReference type="GO" id="GO:0008236">
    <property type="term" value="F:serine-type peptidase activity"/>
    <property type="evidence" value="ECO:0007669"/>
    <property type="project" value="InterPro"/>
</dbReference>
<keyword evidence="4" id="KW-0223">Dioxygenase</keyword>
<dbReference type="Gene3D" id="3.90.226.10">
    <property type="entry name" value="2-enoyl-CoA Hydratase, Chain A, domain 1"/>
    <property type="match status" value="1"/>
</dbReference>
<dbReference type="Gene3D" id="2.60.120.620">
    <property type="entry name" value="q2cbj1_9rhob like domain"/>
    <property type="match status" value="1"/>
</dbReference>
<evidence type="ECO:0000259" key="9">
    <source>
        <dbReference type="PROSITE" id="PS51471"/>
    </source>
</evidence>
<evidence type="ECO:0000256" key="1">
    <source>
        <dbReference type="ARBA" id="ARBA00001961"/>
    </source>
</evidence>
<comment type="cofactor">
    <cofactor evidence="1">
        <name>L-ascorbate</name>
        <dbReference type="ChEBI" id="CHEBI:38290"/>
    </cofactor>
</comment>
<gene>
    <name evidence="10" type="ORF">PGLA2088_LOCUS43726</name>
</gene>
<evidence type="ECO:0000256" key="8">
    <source>
        <dbReference type="PROSITE-ProRule" id="PRU00023"/>
    </source>
</evidence>
<dbReference type="InterPro" id="IPR005151">
    <property type="entry name" value="Tail-specific_protease"/>
</dbReference>
<protein>
    <recommendedName>
        <fullName evidence="9">Fe2OG dioxygenase domain-containing protein</fullName>
    </recommendedName>
</protein>
<dbReference type="AlphaFoldDB" id="A0A813LFL2"/>
<dbReference type="Pfam" id="PF03572">
    <property type="entry name" value="Peptidase_S41"/>
    <property type="match status" value="1"/>
</dbReference>
<dbReference type="Pfam" id="PF13640">
    <property type="entry name" value="2OG-FeII_Oxy_3"/>
    <property type="match status" value="1"/>
</dbReference>
<evidence type="ECO:0000256" key="5">
    <source>
        <dbReference type="ARBA" id="ARBA00023002"/>
    </source>
</evidence>
<reference evidence="10" key="1">
    <citation type="submission" date="2021-02" db="EMBL/GenBank/DDBJ databases">
        <authorList>
            <person name="Dougan E. K."/>
            <person name="Rhodes N."/>
            <person name="Thang M."/>
            <person name="Chan C."/>
        </authorList>
    </citation>
    <scope>NUCLEOTIDE SEQUENCE</scope>
</reference>
<dbReference type="InterPro" id="IPR005123">
    <property type="entry name" value="Oxoglu/Fe-dep_dioxygenase_dom"/>
</dbReference>
<evidence type="ECO:0000256" key="4">
    <source>
        <dbReference type="ARBA" id="ARBA00022964"/>
    </source>
</evidence>
<keyword evidence="6" id="KW-0408">Iron</keyword>
<dbReference type="GO" id="GO:0006508">
    <property type="term" value="P:proteolysis"/>
    <property type="evidence" value="ECO:0007669"/>
    <property type="project" value="InterPro"/>
</dbReference>
<dbReference type="InterPro" id="IPR006620">
    <property type="entry name" value="Pro_4_hyd_alph"/>
</dbReference>
<evidence type="ECO:0000256" key="2">
    <source>
        <dbReference type="ARBA" id="ARBA00022723"/>
    </source>
</evidence>
<dbReference type="SMART" id="SM00702">
    <property type="entry name" value="P4Hc"/>
    <property type="match status" value="1"/>
</dbReference>
<dbReference type="InterPro" id="IPR036770">
    <property type="entry name" value="Ankyrin_rpt-contain_sf"/>
</dbReference>
<keyword evidence="2" id="KW-0479">Metal-binding</keyword>
<dbReference type="SUPFAM" id="SSF48403">
    <property type="entry name" value="Ankyrin repeat"/>
    <property type="match status" value="1"/>
</dbReference>
<evidence type="ECO:0000313" key="10">
    <source>
        <dbReference type="EMBL" id="CAE8724490.1"/>
    </source>
</evidence>
<dbReference type="SMART" id="SM00248">
    <property type="entry name" value="ANK"/>
    <property type="match status" value="2"/>
</dbReference>
<proteinExistence type="predicted"/>
<evidence type="ECO:0000256" key="6">
    <source>
        <dbReference type="ARBA" id="ARBA00023004"/>
    </source>
</evidence>
<dbReference type="GO" id="GO:0016705">
    <property type="term" value="F:oxidoreductase activity, acting on paired donors, with incorporation or reduction of molecular oxygen"/>
    <property type="evidence" value="ECO:0007669"/>
    <property type="project" value="InterPro"/>
</dbReference>
<accession>A0A813LFL2</accession>
<feature type="domain" description="Fe2OG dioxygenase" evidence="9">
    <location>
        <begin position="842"/>
        <end position="958"/>
    </location>
</feature>
<evidence type="ECO:0000313" key="11">
    <source>
        <dbReference type="Proteomes" id="UP000626109"/>
    </source>
</evidence>
<keyword evidence="5" id="KW-0560">Oxidoreductase</keyword>